<dbReference type="PANTHER" id="PTHR42951:SF17">
    <property type="entry name" value="METALLO-BETA-LACTAMASE DOMAIN-CONTAINING PROTEIN"/>
    <property type="match status" value="1"/>
</dbReference>
<reference evidence="2" key="1">
    <citation type="submission" date="2020-02" db="EMBL/GenBank/DDBJ databases">
        <authorList>
            <person name="Meier V. D."/>
        </authorList>
    </citation>
    <scope>NUCLEOTIDE SEQUENCE</scope>
    <source>
        <strain evidence="2">AVDCRST_MAG17</strain>
    </source>
</reference>
<gene>
    <name evidence="2" type="ORF">AVDCRST_MAG17-542</name>
</gene>
<proteinExistence type="predicted"/>
<dbReference type="AlphaFoldDB" id="A0A6J4S6T3"/>
<organism evidence="2">
    <name type="scientific">uncultured Solirubrobacterales bacterium</name>
    <dbReference type="NCBI Taxonomy" id="768556"/>
    <lineage>
        <taxon>Bacteria</taxon>
        <taxon>Bacillati</taxon>
        <taxon>Actinomycetota</taxon>
        <taxon>Thermoleophilia</taxon>
        <taxon>Solirubrobacterales</taxon>
        <taxon>environmental samples</taxon>
    </lineage>
</organism>
<dbReference type="InterPro" id="IPR050855">
    <property type="entry name" value="NDM-1-like"/>
</dbReference>
<accession>A0A6J4S6T3</accession>
<evidence type="ECO:0000259" key="1">
    <source>
        <dbReference type="SMART" id="SM00849"/>
    </source>
</evidence>
<dbReference type="InterPro" id="IPR001279">
    <property type="entry name" value="Metallo-B-lactamas"/>
</dbReference>
<dbReference type="Gene3D" id="3.60.15.10">
    <property type="entry name" value="Ribonuclease Z/Hydroxyacylglutathione hydrolase-like"/>
    <property type="match status" value="1"/>
</dbReference>
<dbReference type="InterPro" id="IPR036866">
    <property type="entry name" value="RibonucZ/Hydroxyglut_hydro"/>
</dbReference>
<evidence type="ECO:0000313" key="2">
    <source>
        <dbReference type="EMBL" id="CAA9487672.1"/>
    </source>
</evidence>
<dbReference type="SUPFAM" id="SSF56281">
    <property type="entry name" value="Metallo-hydrolase/oxidoreductase"/>
    <property type="match status" value="1"/>
</dbReference>
<sequence>MAAGGSLKMSPKPLAPTLEPIARGVWLMRGGMPKRTMNVYLLVDDGGVTMFDAGIEDMAGPLGEVSERMGGLKRIVLSHSHADHRGAAPKLGAPVHCHPDEVADAEGDGGYHYFELSKLESPVMRSAYPHLLRLWDGGPVSVAGTLSEGDEVAGFQVKHFPGHAPGLIGLWREEDRLALVSDTLYTLDPDSVLTPYGGPRLPHPAFTPAREQARESLRKLAALEPRAVWSGHARPVTGDVRRQLEHAADTT</sequence>
<protein>
    <submittedName>
        <fullName evidence="2">Beta-lactamase domain protein</fullName>
    </submittedName>
</protein>
<name>A0A6J4S6T3_9ACTN</name>
<dbReference type="SMART" id="SM00849">
    <property type="entry name" value="Lactamase_B"/>
    <property type="match status" value="1"/>
</dbReference>
<dbReference type="Pfam" id="PF00753">
    <property type="entry name" value="Lactamase_B"/>
    <property type="match status" value="1"/>
</dbReference>
<dbReference type="PANTHER" id="PTHR42951">
    <property type="entry name" value="METALLO-BETA-LACTAMASE DOMAIN-CONTAINING"/>
    <property type="match status" value="1"/>
</dbReference>
<feature type="domain" description="Metallo-beta-lactamase" evidence="1">
    <location>
        <begin position="36"/>
        <end position="232"/>
    </location>
</feature>
<dbReference type="EMBL" id="CADCVV010000041">
    <property type="protein sequence ID" value="CAA9487672.1"/>
    <property type="molecule type" value="Genomic_DNA"/>
</dbReference>